<organism evidence="2 3">
    <name type="scientific">Streptomyces glaucosporus</name>
    <dbReference type="NCBI Taxonomy" id="284044"/>
    <lineage>
        <taxon>Bacteria</taxon>
        <taxon>Bacillati</taxon>
        <taxon>Actinomycetota</taxon>
        <taxon>Actinomycetes</taxon>
        <taxon>Kitasatosporales</taxon>
        <taxon>Streptomycetaceae</taxon>
        <taxon>Streptomyces</taxon>
    </lineage>
</organism>
<feature type="chain" id="PRO_5046139976" description="Secreted protein" evidence="1">
    <location>
        <begin position="42"/>
        <end position="179"/>
    </location>
</feature>
<dbReference type="EMBL" id="BAAATJ010000018">
    <property type="protein sequence ID" value="GAA2406780.1"/>
    <property type="molecule type" value="Genomic_DNA"/>
</dbReference>
<keyword evidence="1" id="KW-0732">Signal</keyword>
<protein>
    <recommendedName>
        <fullName evidence="4">Secreted protein</fullName>
    </recommendedName>
</protein>
<keyword evidence="3" id="KW-1185">Reference proteome</keyword>
<reference evidence="2 3" key="1">
    <citation type="journal article" date="2019" name="Int. J. Syst. Evol. Microbiol.">
        <title>The Global Catalogue of Microorganisms (GCM) 10K type strain sequencing project: providing services to taxonomists for standard genome sequencing and annotation.</title>
        <authorList>
            <consortium name="The Broad Institute Genomics Platform"/>
            <consortium name="The Broad Institute Genome Sequencing Center for Infectious Disease"/>
            <person name="Wu L."/>
            <person name="Ma J."/>
        </authorList>
    </citation>
    <scope>NUCLEOTIDE SEQUENCE [LARGE SCALE GENOMIC DNA]</scope>
    <source>
        <strain evidence="2 3">JCM 6921</strain>
    </source>
</reference>
<dbReference type="Proteomes" id="UP001500058">
    <property type="component" value="Unassembled WGS sequence"/>
</dbReference>
<evidence type="ECO:0008006" key="4">
    <source>
        <dbReference type="Google" id="ProtNLM"/>
    </source>
</evidence>
<accession>A0ABN3IJT1</accession>
<dbReference type="PROSITE" id="PS51257">
    <property type="entry name" value="PROKAR_LIPOPROTEIN"/>
    <property type="match status" value="1"/>
</dbReference>
<evidence type="ECO:0000313" key="2">
    <source>
        <dbReference type="EMBL" id="GAA2406780.1"/>
    </source>
</evidence>
<proteinExistence type="predicted"/>
<comment type="caution">
    <text evidence="2">The sequence shown here is derived from an EMBL/GenBank/DDBJ whole genome shotgun (WGS) entry which is preliminary data.</text>
</comment>
<name>A0ABN3IJT1_9ACTN</name>
<evidence type="ECO:0000313" key="3">
    <source>
        <dbReference type="Proteomes" id="UP001500058"/>
    </source>
</evidence>
<feature type="signal peptide" evidence="1">
    <location>
        <begin position="1"/>
        <end position="41"/>
    </location>
</feature>
<evidence type="ECO:0000256" key="1">
    <source>
        <dbReference type="SAM" id="SignalP"/>
    </source>
</evidence>
<sequence length="179" mass="19492">MVARNRFRRALGTAPRKLAFVVVLCLAAAVSCVLLSNTSQGCPRPNLDVSGEDLSGAYGKQGEAQITLRVAEKGVHADEGTFGVEGWPRDLFRLKKDGSVATGPDGEVRRFDGSGEWKYDVTTDPFDERHGRISLTFRTGAPEENLPSEDQELRVGGTPEHPLFYLKTDPDTCASAVIR</sequence>
<gene>
    <name evidence="2" type="ORF">GCM10010420_38550</name>
</gene>